<evidence type="ECO:0000313" key="2">
    <source>
        <dbReference type="EMBL" id="KAK7454643.1"/>
    </source>
</evidence>
<organism evidence="2 3">
    <name type="scientific">Marasmiellus scandens</name>
    <dbReference type="NCBI Taxonomy" id="2682957"/>
    <lineage>
        <taxon>Eukaryota</taxon>
        <taxon>Fungi</taxon>
        <taxon>Dikarya</taxon>
        <taxon>Basidiomycota</taxon>
        <taxon>Agaricomycotina</taxon>
        <taxon>Agaricomycetes</taxon>
        <taxon>Agaricomycetidae</taxon>
        <taxon>Agaricales</taxon>
        <taxon>Marasmiineae</taxon>
        <taxon>Omphalotaceae</taxon>
        <taxon>Marasmiellus</taxon>
    </lineage>
</organism>
<evidence type="ECO:0008006" key="4">
    <source>
        <dbReference type="Google" id="ProtNLM"/>
    </source>
</evidence>
<gene>
    <name evidence="2" type="ORF">VKT23_011396</name>
</gene>
<proteinExistence type="predicted"/>
<reference evidence="2 3" key="1">
    <citation type="submission" date="2024-01" db="EMBL/GenBank/DDBJ databases">
        <title>A draft genome for the cacao thread blight pathogen Marasmiellus scandens.</title>
        <authorList>
            <person name="Baruah I.K."/>
            <person name="Leung J."/>
            <person name="Bukari Y."/>
            <person name="Amoako-Attah I."/>
            <person name="Meinhardt L.W."/>
            <person name="Bailey B.A."/>
            <person name="Cohen S.P."/>
        </authorList>
    </citation>
    <scope>NUCLEOTIDE SEQUENCE [LARGE SCALE GENOMIC DNA]</scope>
    <source>
        <strain evidence="2 3">GH-19</strain>
    </source>
</reference>
<name>A0ABR1JA97_9AGAR</name>
<evidence type="ECO:0000313" key="3">
    <source>
        <dbReference type="Proteomes" id="UP001498398"/>
    </source>
</evidence>
<sequence length="738" mass="81165">MIHLVAKTSLHRDSLILMIPGFSLDFPSELQSAICAHIYAACLPPEETSLDPLILSEHGIPTSLPSSLPSGHWHEPVTRFTLASLCLVNHGWYEAAKPWLWRRLEVRLPRSWLSLVEEIAWDHEEETVDQVMENTVKAAARAAMASAAKPRMLLEEDAEQKLEESILDSICMPEDPIPLELLSPVASREPSPKRFRTKSKSPARWELVRSISDAIQNVIQRNEPGVYVPTIGDPRPGRHVRHIDFNHFRTIGMRRSVDEGVNSRFVTGDRVEAVLKEMPNLTEFGATEYMDGALTLPVLNELFLRGAPSRGRGRPSRGRALINDTEEEDRDRRRECLELEAIDFTGCVSGVFVNALSEFVVTHLLPAESTEQTGDNNADRLARMAMEEPLLFPGLQRLGLRGVKSALPEILTPFVMAFPSLTHLDLSGTRASPQLLQALGGSSTVRLKSLALARCVRLSSESIRSFLVDSPVCADLKELNLYGDMTFVSPLNEEDLAIIVSRAPCFLNGNLVYLDLSSAPLTRAVLDACQPLSNLRSLGLSYIPELSTKAIASFILAKARNVEILTLVNTSRELDCGLRPDLAVNVATRGSVRQSCFALHSDIINPLCVPLFSFSLTSNKTQPPPTNLRVIELSTILLGGLGAGAGSWKIIKSKGGRGWYVDTAAGWVAGVEDGKSILRRDLEPDHPLRIELNKLSDANGNVSSGIGWHARKMEILHGRGMLGREDGLYGAVSFAYQG</sequence>
<dbReference type="Proteomes" id="UP001498398">
    <property type="component" value="Unassembled WGS sequence"/>
</dbReference>
<keyword evidence="3" id="KW-1185">Reference proteome</keyword>
<comment type="caution">
    <text evidence="2">The sequence shown here is derived from an EMBL/GenBank/DDBJ whole genome shotgun (WGS) entry which is preliminary data.</text>
</comment>
<evidence type="ECO:0000256" key="1">
    <source>
        <dbReference type="SAM" id="MobiDB-lite"/>
    </source>
</evidence>
<dbReference type="Gene3D" id="3.80.10.10">
    <property type="entry name" value="Ribonuclease Inhibitor"/>
    <property type="match status" value="1"/>
</dbReference>
<accession>A0ABR1JA97</accession>
<protein>
    <recommendedName>
        <fullName evidence="4">F-box domain-containing protein</fullName>
    </recommendedName>
</protein>
<feature type="region of interest" description="Disordered" evidence="1">
    <location>
        <begin position="307"/>
        <end position="329"/>
    </location>
</feature>
<dbReference type="EMBL" id="JBANRG010000024">
    <property type="protein sequence ID" value="KAK7454643.1"/>
    <property type="molecule type" value="Genomic_DNA"/>
</dbReference>
<dbReference type="SUPFAM" id="SSF52047">
    <property type="entry name" value="RNI-like"/>
    <property type="match status" value="1"/>
</dbReference>
<dbReference type="InterPro" id="IPR032675">
    <property type="entry name" value="LRR_dom_sf"/>
</dbReference>